<dbReference type="Pfam" id="PF03568">
    <property type="entry name" value="Separin_C"/>
    <property type="match status" value="1"/>
</dbReference>
<gene>
    <name evidence="7" type="ORF">PMEA_00011317</name>
</gene>
<evidence type="ECO:0000256" key="4">
    <source>
        <dbReference type="ARBA" id="ARBA00022829"/>
    </source>
</evidence>
<feature type="compositionally biased region" description="Basic and acidic residues" evidence="5">
    <location>
        <begin position="1427"/>
        <end position="1446"/>
    </location>
</feature>
<dbReference type="InterPro" id="IPR030397">
    <property type="entry name" value="SEPARIN_core_dom"/>
</dbReference>
<dbReference type="GO" id="GO:0006508">
    <property type="term" value="P:proteolysis"/>
    <property type="evidence" value="ECO:0007669"/>
    <property type="project" value="InterPro"/>
</dbReference>
<organism evidence="7 8">
    <name type="scientific">Pocillopora meandrina</name>
    <dbReference type="NCBI Taxonomy" id="46732"/>
    <lineage>
        <taxon>Eukaryota</taxon>
        <taxon>Metazoa</taxon>
        <taxon>Cnidaria</taxon>
        <taxon>Anthozoa</taxon>
        <taxon>Hexacorallia</taxon>
        <taxon>Scleractinia</taxon>
        <taxon>Astrocoeniina</taxon>
        <taxon>Pocilloporidae</taxon>
        <taxon>Pocillopora</taxon>
    </lineage>
</organism>
<name>A0AAU9WT67_9CNID</name>
<dbReference type="GO" id="GO:0004197">
    <property type="term" value="F:cysteine-type endopeptidase activity"/>
    <property type="evidence" value="ECO:0007669"/>
    <property type="project" value="InterPro"/>
</dbReference>
<evidence type="ECO:0000259" key="6">
    <source>
        <dbReference type="PROSITE" id="PS51700"/>
    </source>
</evidence>
<feature type="compositionally biased region" description="Basic residues" evidence="5">
    <location>
        <begin position="1245"/>
        <end position="1261"/>
    </location>
</feature>
<keyword evidence="3" id="KW-0378">Hydrolase</keyword>
<dbReference type="Proteomes" id="UP001159428">
    <property type="component" value="Unassembled WGS sequence"/>
</dbReference>
<protein>
    <recommendedName>
        <fullName evidence="2">separase</fullName>
        <ecNumber evidence="2">3.4.22.49</ecNumber>
    </recommendedName>
</protein>
<feature type="domain" description="Peptidase C50" evidence="6">
    <location>
        <begin position="1893"/>
        <end position="1988"/>
    </location>
</feature>
<comment type="caution">
    <text evidence="7">The sequence shown here is derived from an EMBL/GenBank/DDBJ whole genome shotgun (WGS) entry which is preliminary data.</text>
</comment>
<feature type="region of interest" description="Disordered" evidence="5">
    <location>
        <begin position="1239"/>
        <end position="1263"/>
    </location>
</feature>
<evidence type="ECO:0000313" key="8">
    <source>
        <dbReference type="Proteomes" id="UP001159428"/>
    </source>
</evidence>
<dbReference type="GO" id="GO:0005737">
    <property type="term" value="C:cytoplasm"/>
    <property type="evidence" value="ECO:0007669"/>
    <property type="project" value="TreeGrafter"/>
</dbReference>
<dbReference type="PROSITE" id="PS51700">
    <property type="entry name" value="SEPARIN"/>
    <property type="match status" value="1"/>
</dbReference>
<comment type="catalytic activity">
    <reaction evidence="1">
        <text>All bonds known to be hydrolyzed by this endopeptidase have arginine in P1 and an acidic residue in P4. P6 is often occupied by an acidic residue or by a hydroxy-amino-acid residue, the phosphorylation of which enhances cleavage.</text>
        <dbReference type="EC" id="3.4.22.49"/>
    </reaction>
</comment>
<dbReference type="GO" id="GO:0051307">
    <property type="term" value="P:meiotic chromosome separation"/>
    <property type="evidence" value="ECO:0007669"/>
    <property type="project" value="TreeGrafter"/>
</dbReference>
<dbReference type="GO" id="GO:0005813">
    <property type="term" value="C:centrosome"/>
    <property type="evidence" value="ECO:0007669"/>
    <property type="project" value="TreeGrafter"/>
</dbReference>
<sequence length="2072" mass="233144">MEGERILKALLNGETDDLFEDTKNYLSPLRSPRNAKNGCKLGCKVAEESVSKYTLFSTKFLRCAIETLKKVKTKGKHLDEITNSLNLVSTLLSDTLATENGKYLKFIPSLDQLGKTIYLIIVQLISKSQFDKAFCHASDLLKFIQVVKLWKNYDGGKMEKELSSLATRTSDALLQGAGKLEEVKVTATERASHLCVVLDWRRLSLLFQVEEVTHSSLKSLVDKTLKCGTKYQLDCGQKNVDFKYLTNFFESVFNKLMVKFGQLIIGCLDSILFVAELGFHYGRSCSKAGMSMQALDVFDKLLEISRNVIHTKNGHSKLHTPHQICCCICFIGKATILLNCSSNPTSETLDSLETVLSEGSRLLSQLLKCKGLSSSMLKVVSDSLEYFRVTLQNYSTKETKKATPLSWRICQEAMQLLKLYGTILSRHCELIKNALHKASGDNLILQYTQQLQKTTARQLTLLNFVISSYQDQLKSEEKAKVCDRSSRIYILRECFTVAQQANKVIQNALEDPDIPMSPNELRWLGSSVYNVGCVSYKSDCFAEGVPLLALACDELKIWSFGAETEEKIVLQAEEVKLLTKYALLVDCQRRAGGIRDALKTATTLVLIALKTTPDAHIIKQQVKLWASVKHELTKNLQNGEKLFERSRTLCSAFAEQEDAEDVEGSQLCFVLQEELACYKTKSYDTAVEQIAVIKQIMELYLVQEDEFHHASTMLELAIALHSLVDVELEEEKSALEYCQEAGEILEQLLDSEGCKDEERNLQSCLLDRLGAVYLWQALFEHKDAMNDRATSAMQELSDSYEAEEIEDICLEQPFMASLHAALETWTALRTKSLQQDPSGKVNLDHFINPEETYHYLLITAEMFGLLKQPLKKVGALYMAASIAQSFGTKDMLDNGLCALSDAVHLLCDMLDVSHASLILSHATNLVNRFEPCSTSWVQFLLAKSHYLLVTGKFSEGEDSLKEASESEVFTHKSYKSHLLKARWQSICCKYAMFPPTVHEFKIVVDPLLGSLTPLEWAIDELHKLTQMAEEIFGLDVFCTGKQMQKQEENLSAKSEGSGQTLFRLSILNDLLSALLQVGQLYAHQGAVREALRQFVDGITLARQFCLPYRTMEFLINVAQLEVMQGKTEKSQYRVDQVQRILQPTMKSESKSNLSECCVQEPLFTEHPQTCECVGCLDPVLHVIFVEYLMSLSNHLALTSRPEQSLLALDVANLVCETAMYKIKHALKRLDTVVYPLETNDESSKGTKKRKGANSGRRRKQKKDAVATECSISQSMFSQHQVTLHCMNAKTLLQNGNLTKANLVLSEAMVLLHYLENVNQSIPAHLLHHKAILLHLQGVAVLLGNRNLASEVSVDRNWFYKTQMNTTSCGNTEENPIVVVDDEEPELEMPRKVSNRKTRTSKAVEKTSTLDNGRKKSSRAKGRGKSKKVAEEHLECEKSDANAEQKPKQQTRKPSKAICSDVGDHIQVSGKQLDQAIQYFSEAFNLCQACPPPALFSDICQGLAFCLGRSAPELATYYLNLSMSVTLRHQAVTRTGKRIKRLAKDFSQPLPENERDLVQLAEHLSSLSLDDSSTDNTHHKLAALVKTRNIMKFSLCANERGKLCLFTPEEISLLQNMPKEWTVCTLETFTHPVSKDRELLISRMRAGCDPAVVKINTTSGEEQSKDCIGDEVVMDLSKLFQSGVLEEFADIMSDSIKSMNINNTAEWWALRTRLDRRMKNLLEKIEGSWLGRWRGVLLGQPVSQEHHESVASLARELEEKILVMCGYRPDYHLLEVLIDSSFCLSRKEIAEALIEITGMDATLPSFEKLLDEVENLTGKLFEDRDKKSSINRSGDHSAENIARHPVILILGKEIQHLPWESIPMLFDQPVTRVPSLQYLLSKLSCQRQLPEINPEKTFYALNPQNNLPNTQKMFQKWFESEDGWQGITSNAPTQEQFRSALTDHDLFIYFGHGTGREFLQGDDIQRLDCRAVTLLMGCSSGKLQVGGECEPRGMALNYLLAGCPAIVANLWDVTDKDIDRFSELLLKQWLQSGLCLSLPQVLSQSRQACKLKYLIGASPVLYGLPAYTKEQND</sequence>
<dbReference type="InterPro" id="IPR005314">
    <property type="entry name" value="Peptidase_C50"/>
</dbReference>
<keyword evidence="8" id="KW-1185">Reference proteome</keyword>
<evidence type="ECO:0000313" key="7">
    <source>
        <dbReference type="EMBL" id="CAH3124515.1"/>
    </source>
</evidence>
<dbReference type="PANTHER" id="PTHR12792">
    <property type="entry name" value="EXTRA SPINDLE POLES 1-RELATED"/>
    <property type="match status" value="1"/>
</dbReference>
<feature type="region of interest" description="Disordered" evidence="5">
    <location>
        <begin position="1381"/>
        <end position="1457"/>
    </location>
</feature>
<accession>A0AAU9WT67</accession>
<feature type="compositionally biased region" description="Basic residues" evidence="5">
    <location>
        <begin position="1414"/>
        <end position="1426"/>
    </location>
</feature>
<dbReference type="EC" id="3.4.22.49" evidence="2"/>
<dbReference type="EMBL" id="CALNXJ010000020">
    <property type="protein sequence ID" value="CAH3124515.1"/>
    <property type="molecule type" value="Genomic_DNA"/>
</dbReference>
<dbReference type="PANTHER" id="PTHR12792:SF0">
    <property type="entry name" value="SEPARIN"/>
    <property type="match status" value="1"/>
</dbReference>
<dbReference type="GO" id="GO:0005634">
    <property type="term" value="C:nucleus"/>
    <property type="evidence" value="ECO:0007669"/>
    <property type="project" value="InterPro"/>
</dbReference>
<evidence type="ECO:0000256" key="5">
    <source>
        <dbReference type="SAM" id="MobiDB-lite"/>
    </source>
</evidence>
<reference evidence="7 8" key="1">
    <citation type="submission" date="2022-05" db="EMBL/GenBank/DDBJ databases">
        <authorList>
            <consortium name="Genoscope - CEA"/>
            <person name="William W."/>
        </authorList>
    </citation>
    <scope>NUCLEOTIDE SEQUENCE [LARGE SCALE GENOMIC DNA]</scope>
</reference>
<evidence type="ECO:0000256" key="3">
    <source>
        <dbReference type="ARBA" id="ARBA00022801"/>
    </source>
</evidence>
<proteinExistence type="predicted"/>
<evidence type="ECO:0000256" key="2">
    <source>
        <dbReference type="ARBA" id="ARBA00012489"/>
    </source>
</evidence>
<evidence type="ECO:0000256" key="1">
    <source>
        <dbReference type="ARBA" id="ARBA00000451"/>
    </source>
</evidence>
<keyword evidence="4" id="KW-0159">Chromosome partition</keyword>
<dbReference type="GO" id="GO:0072686">
    <property type="term" value="C:mitotic spindle"/>
    <property type="evidence" value="ECO:0007669"/>
    <property type="project" value="TreeGrafter"/>
</dbReference>